<dbReference type="GO" id="GO:0005524">
    <property type="term" value="F:ATP binding"/>
    <property type="evidence" value="ECO:0007669"/>
    <property type="project" value="UniProtKB-KW"/>
</dbReference>
<feature type="domain" description="Protein kinase" evidence="11">
    <location>
        <begin position="1"/>
        <end position="159"/>
    </location>
</feature>
<dbReference type="SUPFAM" id="SSF56112">
    <property type="entry name" value="Protein kinase-like (PK-like)"/>
    <property type="match status" value="1"/>
</dbReference>
<dbReference type="Gene3D" id="3.30.200.20">
    <property type="entry name" value="Phosphorylase Kinase, domain 1"/>
    <property type="match status" value="1"/>
</dbReference>
<dbReference type="PANTHER" id="PTHR12209">
    <property type="entry name" value="NON-SPECIFIC SERINE/THREONINE PROTEIN KINASE"/>
    <property type="match status" value="1"/>
</dbReference>
<evidence type="ECO:0000259" key="11">
    <source>
        <dbReference type="PROSITE" id="PS50011"/>
    </source>
</evidence>
<evidence type="ECO:0000313" key="12">
    <source>
        <dbReference type="EMBL" id="GAF72609.1"/>
    </source>
</evidence>
<comment type="similarity">
    <text evidence="1">Belongs to the protein kinase superfamily. BUD32 family.</text>
</comment>
<dbReference type="PROSITE" id="PS50011">
    <property type="entry name" value="PROTEIN_KINASE_DOM"/>
    <property type="match status" value="1"/>
</dbReference>
<evidence type="ECO:0000256" key="3">
    <source>
        <dbReference type="ARBA" id="ARBA00022527"/>
    </source>
</evidence>
<comment type="caution">
    <text evidence="12">The sequence shown here is derived from an EMBL/GenBank/DDBJ whole genome shotgun (WGS) entry which is preliminary data.</text>
</comment>
<organism evidence="12">
    <name type="scientific">marine sediment metagenome</name>
    <dbReference type="NCBI Taxonomy" id="412755"/>
    <lineage>
        <taxon>unclassified sequences</taxon>
        <taxon>metagenomes</taxon>
        <taxon>ecological metagenomes</taxon>
    </lineage>
</organism>
<protein>
    <recommendedName>
        <fullName evidence="2">non-specific serine/threonine protein kinase</fullName>
        <ecNumber evidence="2">2.7.11.1</ecNumber>
    </recommendedName>
</protein>
<keyword evidence="5" id="KW-0819">tRNA processing</keyword>
<proteinExistence type="inferred from homology"/>
<name>X0RUV1_9ZZZZ</name>
<evidence type="ECO:0000256" key="9">
    <source>
        <dbReference type="ARBA" id="ARBA00047899"/>
    </source>
</evidence>
<dbReference type="GO" id="GO:0005829">
    <property type="term" value="C:cytosol"/>
    <property type="evidence" value="ECO:0007669"/>
    <property type="project" value="TreeGrafter"/>
</dbReference>
<dbReference type="AlphaFoldDB" id="X0RUV1"/>
<feature type="non-terminal residue" evidence="12">
    <location>
        <position position="159"/>
    </location>
</feature>
<dbReference type="InterPro" id="IPR008266">
    <property type="entry name" value="Tyr_kinase_AS"/>
</dbReference>
<comment type="catalytic activity">
    <reaction evidence="9">
        <text>L-threonyl-[protein] + ATP = O-phospho-L-threonyl-[protein] + ADP + H(+)</text>
        <dbReference type="Rhea" id="RHEA:46608"/>
        <dbReference type="Rhea" id="RHEA-COMP:11060"/>
        <dbReference type="Rhea" id="RHEA-COMP:11605"/>
        <dbReference type="ChEBI" id="CHEBI:15378"/>
        <dbReference type="ChEBI" id="CHEBI:30013"/>
        <dbReference type="ChEBI" id="CHEBI:30616"/>
        <dbReference type="ChEBI" id="CHEBI:61977"/>
        <dbReference type="ChEBI" id="CHEBI:456216"/>
        <dbReference type="EC" id="2.7.11.1"/>
    </reaction>
</comment>
<evidence type="ECO:0000256" key="6">
    <source>
        <dbReference type="ARBA" id="ARBA00022741"/>
    </source>
</evidence>
<evidence type="ECO:0000256" key="7">
    <source>
        <dbReference type="ARBA" id="ARBA00022777"/>
    </source>
</evidence>
<dbReference type="InterPro" id="IPR011009">
    <property type="entry name" value="Kinase-like_dom_sf"/>
</dbReference>
<accession>X0RUV1</accession>
<dbReference type="Pfam" id="PF01163">
    <property type="entry name" value="RIO1"/>
    <property type="match status" value="1"/>
</dbReference>
<evidence type="ECO:0000256" key="4">
    <source>
        <dbReference type="ARBA" id="ARBA00022679"/>
    </source>
</evidence>
<dbReference type="PANTHER" id="PTHR12209:SF0">
    <property type="entry name" value="EKC_KEOPS COMPLEX SUBUNIT TP53RK"/>
    <property type="match status" value="1"/>
</dbReference>
<gene>
    <name evidence="12" type="ORF">S01H1_15351</name>
</gene>
<keyword evidence="7" id="KW-0418">Kinase</keyword>
<keyword evidence="3" id="KW-0723">Serine/threonine-protein kinase</keyword>
<dbReference type="EMBL" id="BARS01008011">
    <property type="protein sequence ID" value="GAF72609.1"/>
    <property type="molecule type" value="Genomic_DNA"/>
</dbReference>
<evidence type="ECO:0000256" key="1">
    <source>
        <dbReference type="ARBA" id="ARBA00010630"/>
    </source>
</evidence>
<evidence type="ECO:0000256" key="5">
    <source>
        <dbReference type="ARBA" id="ARBA00022694"/>
    </source>
</evidence>
<dbReference type="Gene3D" id="1.10.510.10">
    <property type="entry name" value="Transferase(Phosphotransferase) domain 1"/>
    <property type="match status" value="1"/>
</dbReference>
<comment type="catalytic activity">
    <reaction evidence="10">
        <text>L-seryl-[protein] + ATP = O-phospho-L-seryl-[protein] + ADP + H(+)</text>
        <dbReference type="Rhea" id="RHEA:17989"/>
        <dbReference type="Rhea" id="RHEA-COMP:9863"/>
        <dbReference type="Rhea" id="RHEA-COMP:11604"/>
        <dbReference type="ChEBI" id="CHEBI:15378"/>
        <dbReference type="ChEBI" id="CHEBI:29999"/>
        <dbReference type="ChEBI" id="CHEBI:30616"/>
        <dbReference type="ChEBI" id="CHEBI:83421"/>
        <dbReference type="ChEBI" id="CHEBI:456216"/>
        <dbReference type="EC" id="2.7.11.1"/>
    </reaction>
</comment>
<dbReference type="EC" id="2.7.11.1" evidence="2"/>
<keyword evidence="4" id="KW-0808">Transferase</keyword>
<reference evidence="12" key="1">
    <citation type="journal article" date="2014" name="Front. Microbiol.">
        <title>High frequency of phylogenetically diverse reductive dehalogenase-homologous genes in deep subseafloor sedimentary metagenomes.</title>
        <authorList>
            <person name="Kawai M."/>
            <person name="Futagami T."/>
            <person name="Toyoda A."/>
            <person name="Takaki Y."/>
            <person name="Nishi S."/>
            <person name="Hori S."/>
            <person name="Arai W."/>
            <person name="Tsubouchi T."/>
            <person name="Morono Y."/>
            <person name="Uchiyama I."/>
            <person name="Ito T."/>
            <person name="Fujiyama A."/>
            <person name="Inagaki F."/>
            <person name="Takami H."/>
        </authorList>
    </citation>
    <scope>NUCLEOTIDE SEQUENCE</scope>
    <source>
        <strain evidence="12">Expedition CK06-06</strain>
    </source>
</reference>
<keyword evidence="8" id="KW-0067">ATP-binding</keyword>
<dbReference type="GO" id="GO:0008033">
    <property type="term" value="P:tRNA processing"/>
    <property type="evidence" value="ECO:0007669"/>
    <property type="project" value="UniProtKB-KW"/>
</dbReference>
<evidence type="ECO:0000256" key="10">
    <source>
        <dbReference type="ARBA" id="ARBA00048679"/>
    </source>
</evidence>
<keyword evidence="6" id="KW-0547">Nucleotide-binding</keyword>
<sequence>MKKTIAQGAEAKIILSNNLRRDPNLKEGLIKGNLVPFIIKDRIKKSYRIPELDKKIRIRRTRSEAKLLLKASQIINCPIPQESKESNKIQMPFIKGQKLSDYLDSFSLNKQKQILNQIGKDVAKLHNENIIHGDLTTSNMILVEDLPTHSHSQINKNSV</sequence>
<dbReference type="PROSITE" id="PS00109">
    <property type="entry name" value="PROTEIN_KINASE_TYR"/>
    <property type="match status" value="1"/>
</dbReference>
<evidence type="ECO:0000256" key="2">
    <source>
        <dbReference type="ARBA" id="ARBA00012513"/>
    </source>
</evidence>
<evidence type="ECO:0000256" key="8">
    <source>
        <dbReference type="ARBA" id="ARBA00022840"/>
    </source>
</evidence>
<dbReference type="GO" id="GO:0004674">
    <property type="term" value="F:protein serine/threonine kinase activity"/>
    <property type="evidence" value="ECO:0007669"/>
    <property type="project" value="UniProtKB-KW"/>
</dbReference>
<dbReference type="InterPro" id="IPR000719">
    <property type="entry name" value="Prot_kinase_dom"/>
</dbReference>
<dbReference type="InterPro" id="IPR018934">
    <property type="entry name" value="RIO_dom"/>
</dbReference>